<feature type="compositionally biased region" description="Low complexity" evidence="1">
    <location>
        <begin position="416"/>
        <end position="443"/>
    </location>
</feature>
<accession>A0A1X2IBR8</accession>
<dbReference type="InterPro" id="IPR001849">
    <property type="entry name" value="PH_domain"/>
</dbReference>
<dbReference type="AlphaFoldDB" id="A0A1X2IBR8"/>
<feature type="domain" description="PH" evidence="2">
    <location>
        <begin position="108"/>
        <end position="215"/>
    </location>
</feature>
<feature type="region of interest" description="Disordered" evidence="1">
    <location>
        <begin position="358"/>
        <end position="510"/>
    </location>
</feature>
<dbReference type="InterPro" id="IPR011993">
    <property type="entry name" value="PH-like_dom_sf"/>
</dbReference>
<comment type="caution">
    <text evidence="3">The sequence shown here is derived from an EMBL/GenBank/DDBJ whole genome shotgun (WGS) entry which is preliminary data.</text>
</comment>
<dbReference type="SUPFAM" id="SSF50729">
    <property type="entry name" value="PH domain-like"/>
    <property type="match status" value="1"/>
</dbReference>
<feature type="region of interest" description="Disordered" evidence="1">
    <location>
        <begin position="526"/>
        <end position="546"/>
    </location>
</feature>
<feature type="region of interest" description="Disordered" evidence="1">
    <location>
        <begin position="235"/>
        <end position="345"/>
    </location>
</feature>
<dbReference type="OrthoDB" id="43122at2759"/>
<dbReference type="Gene3D" id="3.10.20.90">
    <property type="entry name" value="Phosphatidylinositol 3-kinase Catalytic Subunit, Chain A, domain 1"/>
    <property type="match status" value="1"/>
</dbReference>
<feature type="compositionally biased region" description="Basic and acidic residues" evidence="1">
    <location>
        <begin position="282"/>
        <end position="293"/>
    </location>
</feature>
<reference evidence="3 4" key="1">
    <citation type="submission" date="2016-07" db="EMBL/GenBank/DDBJ databases">
        <title>Pervasive Adenine N6-methylation of Active Genes in Fungi.</title>
        <authorList>
            <consortium name="DOE Joint Genome Institute"/>
            <person name="Mondo S.J."/>
            <person name="Dannebaum R.O."/>
            <person name="Kuo R.C."/>
            <person name="Labutti K."/>
            <person name="Haridas S."/>
            <person name="Kuo A."/>
            <person name="Salamov A."/>
            <person name="Ahrendt S.R."/>
            <person name="Lipzen A."/>
            <person name="Sullivan W."/>
            <person name="Andreopoulos W.B."/>
            <person name="Clum A."/>
            <person name="Lindquist E."/>
            <person name="Daum C."/>
            <person name="Ramamoorthy G.K."/>
            <person name="Gryganskyi A."/>
            <person name="Culley D."/>
            <person name="Magnuson J.K."/>
            <person name="James T.Y."/>
            <person name="O'Malley M.A."/>
            <person name="Stajich J.E."/>
            <person name="Spatafora J.W."/>
            <person name="Visel A."/>
            <person name="Grigoriev I.V."/>
        </authorList>
    </citation>
    <scope>NUCLEOTIDE SEQUENCE [LARGE SCALE GENOMIC DNA]</scope>
    <source>
        <strain evidence="3 4">NRRL 1336</strain>
    </source>
</reference>
<keyword evidence="4" id="KW-1185">Reference proteome</keyword>
<dbReference type="InterPro" id="IPR029071">
    <property type="entry name" value="Ubiquitin-like_domsf"/>
</dbReference>
<dbReference type="Gene3D" id="2.30.29.30">
    <property type="entry name" value="Pleckstrin-homology domain (PH domain)/Phosphotyrosine-binding domain (PTB)"/>
    <property type="match status" value="1"/>
</dbReference>
<feature type="compositionally biased region" description="Basic residues" evidence="1">
    <location>
        <begin position="402"/>
        <end position="412"/>
    </location>
</feature>
<dbReference type="PANTHER" id="PTHR38700:SF1">
    <property type="entry name" value="PH DOMAIN-CONTAINING PROTEIN"/>
    <property type="match status" value="1"/>
</dbReference>
<name>A0A1X2IBR8_9FUNG</name>
<dbReference type="Proteomes" id="UP000193560">
    <property type="component" value="Unassembled WGS sequence"/>
</dbReference>
<protein>
    <recommendedName>
        <fullName evidence="2">PH domain-containing protein</fullName>
    </recommendedName>
</protein>
<evidence type="ECO:0000313" key="3">
    <source>
        <dbReference type="EMBL" id="ORZ13549.1"/>
    </source>
</evidence>
<evidence type="ECO:0000256" key="1">
    <source>
        <dbReference type="SAM" id="MobiDB-lite"/>
    </source>
</evidence>
<proteinExistence type="predicted"/>
<dbReference type="STRING" id="90262.A0A1X2IBR8"/>
<evidence type="ECO:0000313" key="4">
    <source>
        <dbReference type="Proteomes" id="UP000193560"/>
    </source>
</evidence>
<organism evidence="3 4">
    <name type="scientific">Absidia repens</name>
    <dbReference type="NCBI Taxonomy" id="90262"/>
    <lineage>
        <taxon>Eukaryota</taxon>
        <taxon>Fungi</taxon>
        <taxon>Fungi incertae sedis</taxon>
        <taxon>Mucoromycota</taxon>
        <taxon>Mucoromycotina</taxon>
        <taxon>Mucoromycetes</taxon>
        <taxon>Mucorales</taxon>
        <taxon>Cunninghamellaceae</taxon>
        <taxon>Absidia</taxon>
    </lineage>
</organism>
<sequence length="546" mass="61675">MTTVTPTQTMTTRIFIEDAKTHKTVQLTNVLTTAMVIQYLKRKDLLDNSGDWTLFEIANSHGVERPLRLWEIVMDITGCWEQNTNNALLVKKYGFYETLTMDSIRDRPSPIHGWLHIEYKKGKWQKRYCFIKDHAIHHAKDSKCANSAILCHLAAFDVYTLLQPSTTCPTPFVFALRAQDRAAIFEKEHDYMRLFTAENQSSMETWVLGIRQAKSIIQYQQHPKRVQNPLAALTSATTTSTSGGGDPSLRRYKSTKREPVSSEDTNNNTVEGRSRSMSRSESSSRRITDETIKRKASTRGLSRNGTTRNREHHHQPHQHDTNDTNGTTATTTTANEEGTTSSTLIHIEDKLQFSKGSLLDKGNMAPPMTPASSATATHSATITTTSTSSAPPSITNSNTSSQHHHHHHHHHQPMQNNSSSGSNSNRNMMSRSKSTRETSSSSHHTQHRSRADDGILSHHTSIRRKDRGQQHRQQQQQHDVPLPNTHAIMTSSSGNPMSTTSRNNTDNTLLKLNNTPERFHTQTLLQRQMKPLLNFDQDQSSDHRRG</sequence>
<dbReference type="Pfam" id="PF00169">
    <property type="entry name" value="PH"/>
    <property type="match status" value="1"/>
</dbReference>
<dbReference type="PROSITE" id="PS50003">
    <property type="entry name" value="PH_DOMAIN"/>
    <property type="match status" value="1"/>
</dbReference>
<feature type="compositionally biased region" description="Low complexity" evidence="1">
    <location>
        <begin position="323"/>
        <end position="343"/>
    </location>
</feature>
<feature type="compositionally biased region" description="Polar residues" evidence="1">
    <location>
        <begin position="487"/>
        <end position="502"/>
    </location>
</feature>
<feature type="compositionally biased region" description="Low complexity" evidence="1">
    <location>
        <begin position="364"/>
        <end position="401"/>
    </location>
</feature>
<dbReference type="PANTHER" id="PTHR38700">
    <property type="entry name" value="YALI0E22418P"/>
    <property type="match status" value="1"/>
</dbReference>
<gene>
    <name evidence="3" type="ORF">BCR42DRAFT_418533</name>
</gene>
<dbReference type="SUPFAM" id="SSF54236">
    <property type="entry name" value="Ubiquitin-like"/>
    <property type="match status" value="1"/>
</dbReference>
<evidence type="ECO:0000259" key="2">
    <source>
        <dbReference type="PROSITE" id="PS50003"/>
    </source>
</evidence>
<feature type="compositionally biased region" description="Polar residues" evidence="1">
    <location>
        <begin position="262"/>
        <end position="271"/>
    </location>
</feature>
<dbReference type="SMART" id="SM00233">
    <property type="entry name" value="PH"/>
    <property type="match status" value="1"/>
</dbReference>
<dbReference type="EMBL" id="MCGE01000016">
    <property type="protein sequence ID" value="ORZ13549.1"/>
    <property type="molecule type" value="Genomic_DNA"/>
</dbReference>
<dbReference type="Pfam" id="PF21989">
    <property type="entry name" value="RA_2"/>
    <property type="match status" value="1"/>
</dbReference>